<organism evidence="1 2">
    <name type="scientific">Madurella mycetomatis</name>
    <dbReference type="NCBI Taxonomy" id="100816"/>
    <lineage>
        <taxon>Eukaryota</taxon>
        <taxon>Fungi</taxon>
        <taxon>Dikarya</taxon>
        <taxon>Ascomycota</taxon>
        <taxon>Pezizomycotina</taxon>
        <taxon>Sordariomycetes</taxon>
        <taxon>Sordariomycetidae</taxon>
        <taxon>Sordariales</taxon>
        <taxon>Sordariales incertae sedis</taxon>
        <taxon>Madurella</taxon>
    </lineage>
</organism>
<evidence type="ECO:0000313" key="2">
    <source>
        <dbReference type="Proteomes" id="UP000078237"/>
    </source>
</evidence>
<keyword evidence="2" id="KW-1185">Reference proteome</keyword>
<name>A0A175WD55_9PEZI</name>
<comment type="caution">
    <text evidence="1">The sequence shown here is derived from an EMBL/GenBank/DDBJ whole genome shotgun (WGS) entry which is preliminary data.</text>
</comment>
<dbReference type="VEuPathDB" id="FungiDB:MMYC01_201766"/>
<accession>A0A175WD55</accession>
<gene>
    <name evidence="1" type="ORF">MMYC01_201766</name>
</gene>
<proteinExistence type="predicted"/>
<dbReference type="EMBL" id="LCTW02000034">
    <property type="protein sequence ID" value="KXX81452.1"/>
    <property type="molecule type" value="Genomic_DNA"/>
</dbReference>
<reference evidence="1 2" key="1">
    <citation type="journal article" date="2016" name="Genome Announc.">
        <title>Genome Sequence of Madurella mycetomatis mm55, Isolated from a Human Mycetoma Case in Sudan.</title>
        <authorList>
            <person name="Smit S."/>
            <person name="Derks M.F."/>
            <person name="Bervoets S."/>
            <person name="Fahal A."/>
            <person name="van Leeuwen W."/>
            <person name="van Belkum A."/>
            <person name="van de Sande W.W."/>
        </authorList>
    </citation>
    <scope>NUCLEOTIDE SEQUENCE [LARGE SCALE GENOMIC DNA]</scope>
    <source>
        <strain evidence="2">mm55</strain>
    </source>
</reference>
<evidence type="ECO:0000313" key="1">
    <source>
        <dbReference type="EMBL" id="KXX81452.1"/>
    </source>
</evidence>
<sequence length="118" mass="12850">MVVHYTYCPNSTIDSLTGSPQPCGAPQFDQTAAQQQVDYNDPCATGGCLVSPDCSSGGCRLAQLGGRWRCCQCGGKGNEYRWCCHRQRTSPDTFCYHVCCADCRADPAPSSASSRRRR</sequence>
<protein>
    <submittedName>
        <fullName evidence="1">Uncharacterized protein</fullName>
    </submittedName>
</protein>
<dbReference type="Proteomes" id="UP000078237">
    <property type="component" value="Unassembled WGS sequence"/>
</dbReference>
<dbReference type="OrthoDB" id="5220127at2759"/>
<dbReference type="AlphaFoldDB" id="A0A175WD55"/>